<accession>A0A2T2YJE5</accession>
<keyword evidence="2" id="KW-1185">Reference proteome</keyword>
<gene>
    <name evidence="1" type="ORF">AHMF7605_19985</name>
</gene>
<evidence type="ECO:0000313" key="1">
    <source>
        <dbReference type="EMBL" id="PSR55622.1"/>
    </source>
</evidence>
<comment type="caution">
    <text evidence="1">The sequence shown here is derived from an EMBL/GenBank/DDBJ whole genome shotgun (WGS) entry which is preliminary data.</text>
</comment>
<reference evidence="1 2" key="1">
    <citation type="submission" date="2018-03" db="EMBL/GenBank/DDBJ databases">
        <title>Adhaeribacter sp. HMF7605 Genome sequencing and assembly.</title>
        <authorList>
            <person name="Kang H."/>
            <person name="Kang J."/>
            <person name="Cha I."/>
            <person name="Kim H."/>
            <person name="Joh K."/>
        </authorList>
    </citation>
    <scope>NUCLEOTIDE SEQUENCE [LARGE SCALE GENOMIC DNA]</scope>
    <source>
        <strain evidence="1 2">HMF7605</strain>
    </source>
</reference>
<dbReference type="Proteomes" id="UP000240357">
    <property type="component" value="Unassembled WGS sequence"/>
</dbReference>
<dbReference type="EMBL" id="PYFT01000001">
    <property type="protein sequence ID" value="PSR55622.1"/>
    <property type="molecule type" value="Genomic_DNA"/>
</dbReference>
<evidence type="ECO:0000313" key="2">
    <source>
        <dbReference type="Proteomes" id="UP000240357"/>
    </source>
</evidence>
<dbReference type="AlphaFoldDB" id="A0A2T2YJE5"/>
<sequence length="105" mass="11807">MSLFKTKGNGADAARKVTRLPRGRRASFGSFARAILPFLLRRNASFLGTESLAGAQEPNLNSFFLVKSFNKKSYQIRNASFLISIWDNFNFFLTLLIKSHSKESA</sequence>
<protein>
    <submittedName>
        <fullName evidence="1">Uncharacterized protein</fullName>
    </submittedName>
</protein>
<proteinExistence type="predicted"/>
<name>A0A2T2YJE5_9BACT</name>
<organism evidence="1 2">
    <name type="scientific">Adhaeribacter arboris</name>
    <dbReference type="NCBI Taxonomy" id="2072846"/>
    <lineage>
        <taxon>Bacteria</taxon>
        <taxon>Pseudomonadati</taxon>
        <taxon>Bacteroidota</taxon>
        <taxon>Cytophagia</taxon>
        <taxon>Cytophagales</taxon>
        <taxon>Hymenobacteraceae</taxon>
        <taxon>Adhaeribacter</taxon>
    </lineage>
</organism>